<evidence type="ECO:0000256" key="7">
    <source>
        <dbReference type="ARBA" id="ARBA00023319"/>
    </source>
</evidence>
<name>A0A8B6D6P0_MYTGA</name>
<dbReference type="Proteomes" id="UP000596742">
    <property type="component" value="Unassembled WGS sequence"/>
</dbReference>
<evidence type="ECO:0000256" key="4">
    <source>
        <dbReference type="ARBA" id="ARBA00023136"/>
    </source>
</evidence>
<evidence type="ECO:0000256" key="6">
    <source>
        <dbReference type="ARBA" id="ARBA00023180"/>
    </source>
</evidence>
<evidence type="ECO:0000256" key="2">
    <source>
        <dbReference type="ARBA" id="ARBA00022475"/>
    </source>
</evidence>
<dbReference type="GO" id="GO:0008046">
    <property type="term" value="F:axon guidance receptor activity"/>
    <property type="evidence" value="ECO:0007669"/>
    <property type="project" value="TreeGrafter"/>
</dbReference>
<evidence type="ECO:0000259" key="8">
    <source>
        <dbReference type="PROSITE" id="PS50835"/>
    </source>
</evidence>
<dbReference type="FunFam" id="2.60.40.10:FF:000130">
    <property type="entry name" value="Hemicentin 1"/>
    <property type="match status" value="11"/>
</dbReference>
<feature type="domain" description="Ig-like" evidence="8">
    <location>
        <begin position="1205"/>
        <end position="1296"/>
    </location>
</feature>
<dbReference type="CDD" id="cd00096">
    <property type="entry name" value="Ig"/>
    <property type="match status" value="5"/>
</dbReference>
<feature type="domain" description="Ig-like" evidence="8">
    <location>
        <begin position="93"/>
        <end position="182"/>
    </location>
</feature>
<keyword evidence="5" id="KW-1015">Disulfide bond</keyword>
<keyword evidence="6" id="KW-0325">Glycoprotein</keyword>
<feature type="domain" description="Ig-like" evidence="8">
    <location>
        <begin position="280"/>
        <end position="367"/>
    </location>
</feature>
<feature type="domain" description="Ig-like" evidence="8">
    <location>
        <begin position="189"/>
        <end position="273"/>
    </location>
</feature>
<gene>
    <name evidence="9" type="ORF">MGAL_10B080493</name>
</gene>
<dbReference type="FunFam" id="2.60.40.10:FF:000186">
    <property type="entry name" value="Hemicentin 1"/>
    <property type="match status" value="1"/>
</dbReference>
<feature type="domain" description="Ig-like" evidence="8">
    <location>
        <begin position="830"/>
        <end position="920"/>
    </location>
</feature>
<dbReference type="OrthoDB" id="5985519at2759"/>
<dbReference type="Gene3D" id="2.60.40.10">
    <property type="entry name" value="Immunoglobulins"/>
    <property type="match status" value="17"/>
</dbReference>
<feature type="non-terminal residue" evidence="9">
    <location>
        <position position="2015"/>
    </location>
</feature>
<dbReference type="InterPro" id="IPR007110">
    <property type="entry name" value="Ig-like_dom"/>
</dbReference>
<feature type="domain" description="Ig-like" evidence="8">
    <location>
        <begin position="1301"/>
        <end position="1393"/>
    </location>
</feature>
<evidence type="ECO:0000256" key="1">
    <source>
        <dbReference type="ARBA" id="ARBA00004236"/>
    </source>
</evidence>
<keyword evidence="10" id="KW-1185">Reference proteome</keyword>
<dbReference type="InterPro" id="IPR013098">
    <property type="entry name" value="Ig_I-set"/>
</dbReference>
<dbReference type="GO" id="GO:0005886">
    <property type="term" value="C:plasma membrane"/>
    <property type="evidence" value="ECO:0007669"/>
    <property type="project" value="UniProtKB-SubCell"/>
</dbReference>
<dbReference type="SMART" id="SM00408">
    <property type="entry name" value="IGc2"/>
    <property type="match status" value="17"/>
</dbReference>
<dbReference type="InterPro" id="IPR013783">
    <property type="entry name" value="Ig-like_fold"/>
</dbReference>
<protein>
    <submittedName>
        <fullName evidence="9">Hemicentin</fullName>
    </submittedName>
</protein>
<dbReference type="Pfam" id="PF07679">
    <property type="entry name" value="I-set"/>
    <property type="match status" value="17"/>
</dbReference>
<feature type="domain" description="Ig-like" evidence="8">
    <location>
        <begin position="745"/>
        <end position="825"/>
    </location>
</feature>
<feature type="domain" description="Ig-like" evidence="8">
    <location>
        <begin position="2"/>
        <end position="88"/>
    </location>
</feature>
<feature type="domain" description="Ig-like" evidence="8">
    <location>
        <begin position="649"/>
        <end position="740"/>
    </location>
</feature>
<dbReference type="PANTHER" id="PTHR45080">
    <property type="entry name" value="CONTACTIN 5"/>
    <property type="match status" value="1"/>
</dbReference>
<feature type="domain" description="Ig-like" evidence="8">
    <location>
        <begin position="1487"/>
        <end position="1583"/>
    </location>
</feature>
<feature type="domain" description="Ig-like" evidence="8">
    <location>
        <begin position="1110"/>
        <end position="1201"/>
    </location>
</feature>
<evidence type="ECO:0000313" key="10">
    <source>
        <dbReference type="Proteomes" id="UP000596742"/>
    </source>
</evidence>
<dbReference type="InterPro" id="IPR003598">
    <property type="entry name" value="Ig_sub2"/>
</dbReference>
<dbReference type="GO" id="GO:0043025">
    <property type="term" value="C:neuronal cell body"/>
    <property type="evidence" value="ECO:0007669"/>
    <property type="project" value="TreeGrafter"/>
</dbReference>
<evidence type="ECO:0000313" key="9">
    <source>
        <dbReference type="EMBL" id="VDI14187.1"/>
    </source>
</evidence>
<dbReference type="GO" id="GO:0050808">
    <property type="term" value="P:synapse organization"/>
    <property type="evidence" value="ECO:0007669"/>
    <property type="project" value="TreeGrafter"/>
</dbReference>
<feature type="domain" description="Ig-like" evidence="8">
    <location>
        <begin position="460"/>
        <end position="547"/>
    </location>
</feature>
<dbReference type="EMBL" id="UYJE01002837">
    <property type="protein sequence ID" value="VDI14187.1"/>
    <property type="molecule type" value="Genomic_DNA"/>
</dbReference>
<dbReference type="SMART" id="SM00409">
    <property type="entry name" value="IG"/>
    <property type="match status" value="17"/>
</dbReference>
<accession>A0A8B6D6P0</accession>
<dbReference type="FunFam" id="2.60.40.10:FF:000032">
    <property type="entry name" value="palladin isoform X1"/>
    <property type="match status" value="3"/>
</dbReference>
<evidence type="ECO:0000256" key="5">
    <source>
        <dbReference type="ARBA" id="ARBA00023157"/>
    </source>
</evidence>
<dbReference type="GO" id="GO:0030424">
    <property type="term" value="C:axon"/>
    <property type="evidence" value="ECO:0007669"/>
    <property type="project" value="TreeGrafter"/>
</dbReference>
<keyword evidence="2" id="KW-1003">Cell membrane</keyword>
<keyword evidence="4" id="KW-0472">Membrane</keyword>
<comment type="subcellular location">
    <subcellularLocation>
        <location evidence="1">Cell membrane</location>
    </subcellularLocation>
</comment>
<dbReference type="PANTHER" id="PTHR45080:SF34">
    <property type="entry name" value="MYOSIN LIGHT CHAIN KINASE, SMOOTH MUSCLE-LIKE"/>
    <property type="match status" value="1"/>
</dbReference>
<dbReference type="GO" id="GO:0007156">
    <property type="term" value="P:homophilic cell adhesion via plasma membrane adhesion molecules"/>
    <property type="evidence" value="ECO:0007669"/>
    <property type="project" value="TreeGrafter"/>
</dbReference>
<dbReference type="PROSITE" id="PS50835">
    <property type="entry name" value="IG_LIKE"/>
    <property type="match status" value="17"/>
</dbReference>
<proteinExistence type="predicted"/>
<dbReference type="FunFam" id="2.60.40.10:FF:000005">
    <property type="entry name" value="Neuronal cell adhesion molecule"/>
    <property type="match status" value="1"/>
</dbReference>
<keyword evidence="7" id="KW-0393">Immunoglobulin domain</keyword>
<feature type="domain" description="Ig-like" evidence="8">
    <location>
        <begin position="372"/>
        <end position="453"/>
    </location>
</feature>
<dbReference type="InterPro" id="IPR003599">
    <property type="entry name" value="Ig_sub"/>
</dbReference>
<dbReference type="InterPro" id="IPR036179">
    <property type="entry name" value="Ig-like_dom_sf"/>
</dbReference>
<feature type="domain" description="Ig-like" evidence="8">
    <location>
        <begin position="925"/>
        <end position="1011"/>
    </location>
</feature>
<dbReference type="SUPFAM" id="SSF48726">
    <property type="entry name" value="Immunoglobulin"/>
    <property type="match status" value="17"/>
</dbReference>
<feature type="domain" description="Ig-like" evidence="8">
    <location>
        <begin position="556"/>
        <end position="645"/>
    </location>
</feature>
<sequence length="2015" mass="225137">RPVIAYTVPYIDVIKGKNVTLDCVLVQGNPKPTVHWLARGQELMKDNHFVIESASKVVITNIQEEHEGMFTCLASNVAGNSTSVVSINVQVPPKLNTASPENQQTNFTVNLGSGVVLPCEVEGDPLPDIVWFKDEIPISMTDLHYLITQDGSLEIFSSDSTDTGQYRCHASNVVGDIDKTVSLFVRVPPTIDGDQNVEQTVLKGDTLTLSCTVNGIPDPTVHWRKNFKTFNPKSGRFVFDEFGLTISRVKTSDKAIYECVANNEAGETTKVITVRVHTPPTIASGDPSELTVTKGVSVNLNCEMEGEPMPTVTWRKDGVIIDVESYKYQLIGTGSLTIHDVGVQDGGHFVCQAENVAGEVSKEFDLNVHAPPELPQDLPATTKVVEGESVTLVCPAVGTPIPTITWYKDNIPITDPVTLSDGSLTIEMVKSSDEGSYRCQATNKAGSVERNVTLDVHVKPNIIDSDSHGPDSRNPNVILHDNITLTCPVEGDPLPSITWYKDGQQIDDDDYTISDDGLMLTIINARIRDDGRFKCVARNVAGETDVTFDLNVHVSPTVENPREVERPEVILGKTLRMRCPANGIPPPKITWFINNKSIRNNTERLSLLEDGWTLEISNIQETDANRYICKAENMAGQSEKNFDVNVLLPSQIVKDRLERNHKVILNNPFTLACPVQGNPLPAITWYKNGQTINFTNSQSYRANSKGRELYILSSSERDTAVFRCQASNKAGDDHIDFSVKVLLSARVNMTGIDTKPKVISGEPLTLICPGVGIPKPNITWYKDGSVLSEDKEKLTIDVVDIRDAGMYKCVVQNEAGQSEVEFNVKVQVPPRIDEEGIDTNPEVVTGDPHTLSCPARGRPPPDITWYKNGQIIDFTSDSNLELKSRGRQLYFKEVQLKDDGVYKCLAVNEAGSIEQKYDLDVLVPPSIDDSANNDITKVISGHTTVLNCPASGTPVPAIEWFKNGWLLVINNNILTEDNGRQLKIINTRVEDSGNYTCTATNTAGKTEQDMTLLVLVPPSIDESNVIYSPKVRVNRTVLLDCPIEGVPLPDVTWLVNNIPLVESERHQLLRDNRQVKITKAQIGDSGTYTCQAVNEAGSLNKNFRLTVQLPAAINRGNLQTQFSIIENQTVFIDCPVSGSPTPSIIWSKDRIPLFDFPYQDLKVLNQDQRLEVSNAQVEDAGKYTCKATNVAGSDKQYFNLEVRVPPVMDGQRTVTKSSVIVRTPVNLQCLVNGIPRPDVTWLKDYKPLDLSENPHIRIMTEGQVLQFIGSQVDDKGRYTCRANNSAGIAEKYFDLTVLVPPKVNGSDSIQKQEVTINHQHVLDCPASGIPPPKITWKYRGDVIPEYGSPSHRILNNGRQLLFINTQLYDAGFYSCIISNVAGNTSLDFQVEIQVPPTIREGQRHVASVVNTRVRLPCESDGLPKPVITWEKNGQPFPTTGLRHTMQEQGTIEFVSVQLEDAGDYTCQASNPAGNATRHVSLAVQVKPKMRNQDPVELSVVVGQSVELPCDVEAYPPPRIMWQKGASILAEFPETIQSSNSNYQIIDNSTLRMLKTDVSDSGIYICIARNNAGTAIGQVRLQISGLTSKWSFMVILLLMVLSPDSSRCQDDEEVVSAGLELGKEITELLGKKEFTTTLSRIAKNIGPFLGALGPFVGFVLAFFPSESIESEELAYMKNMMKIIDQRLDNIDNRFNDIERLIQWNVVQVNFGQLEQRIRAVSQEFEYIYDVPEPAVQNRKELFISSYDSDYQNSGNKLYQAIVQRQGVFQEDLGTSVLRYTGYDRNMTQVFLLGVMQLLLQAVKVELGYLLVNQYNHNADDMKLKWEQRIKEVSEKFEQIDNQCVQNYHKYSGKDIDDFSSKNIDMNNNYVFSDKLYEMLQNKYYWRTWIVVSMDQIGGDKFWVEVSGGHIRFKKNGRNIAVASYDENNQILDYKRAIQDLKNVQLTTRVGSWWRGYKNVPRPARNICRDLDKTGASLVMVVSCYSHYAVNFVYQYRNWRGRVDRCPYDFLMWGRMD</sequence>
<feature type="domain" description="Ig-like" evidence="8">
    <location>
        <begin position="1018"/>
        <end position="1106"/>
    </location>
</feature>
<evidence type="ECO:0000256" key="3">
    <source>
        <dbReference type="ARBA" id="ARBA00022737"/>
    </source>
</evidence>
<organism evidence="9 10">
    <name type="scientific">Mytilus galloprovincialis</name>
    <name type="common">Mediterranean mussel</name>
    <dbReference type="NCBI Taxonomy" id="29158"/>
    <lineage>
        <taxon>Eukaryota</taxon>
        <taxon>Metazoa</taxon>
        <taxon>Spiralia</taxon>
        <taxon>Lophotrochozoa</taxon>
        <taxon>Mollusca</taxon>
        <taxon>Bivalvia</taxon>
        <taxon>Autobranchia</taxon>
        <taxon>Pteriomorphia</taxon>
        <taxon>Mytilida</taxon>
        <taxon>Mytiloidea</taxon>
        <taxon>Mytilidae</taxon>
        <taxon>Mytilinae</taxon>
        <taxon>Mytilus</taxon>
    </lineage>
</organism>
<dbReference type="InterPro" id="IPR050958">
    <property type="entry name" value="Cell_Adh-Cytoskel_Orgn"/>
</dbReference>
<feature type="domain" description="Ig-like" evidence="8">
    <location>
        <begin position="1396"/>
        <end position="1482"/>
    </location>
</feature>
<comment type="caution">
    <text evidence="9">The sequence shown here is derived from an EMBL/GenBank/DDBJ whole genome shotgun (WGS) entry which is preliminary data.</text>
</comment>
<reference evidence="9" key="1">
    <citation type="submission" date="2018-11" db="EMBL/GenBank/DDBJ databases">
        <authorList>
            <person name="Alioto T."/>
            <person name="Alioto T."/>
        </authorList>
    </citation>
    <scope>NUCLEOTIDE SEQUENCE</scope>
</reference>
<keyword evidence="3" id="KW-0677">Repeat</keyword>